<organism evidence="3 4">
    <name type="scientific">Alteromonas alba</name>
    <dbReference type="NCBI Taxonomy" id="2079529"/>
    <lineage>
        <taxon>Bacteria</taxon>
        <taxon>Pseudomonadati</taxon>
        <taxon>Pseudomonadota</taxon>
        <taxon>Gammaproteobacteria</taxon>
        <taxon>Alteromonadales</taxon>
        <taxon>Alteromonadaceae</taxon>
        <taxon>Alteromonas/Salinimonas group</taxon>
        <taxon>Alteromonas</taxon>
    </lineage>
</organism>
<dbReference type="OrthoDB" id="1123500at2"/>
<proteinExistence type="predicted"/>
<dbReference type="AlphaFoldDB" id="A0A2S9V905"/>
<evidence type="ECO:0000256" key="1">
    <source>
        <dbReference type="SAM" id="Phobius"/>
    </source>
</evidence>
<sequence>MNAMHSSGYWGNGWCDFGLFFPGPFGMIFSLLLWTVIILALVKLVQLLLKNKSQQINSNKPVNSLELLKERYARGDIDEETYQKIKQELLSRS</sequence>
<keyword evidence="4" id="KW-1185">Reference proteome</keyword>
<feature type="domain" description="SHOCT" evidence="2">
    <location>
        <begin position="65"/>
        <end position="90"/>
    </location>
</feature>
<evidence type="ECO:0000313" key="3">
    <source>
        <dbReference type="EMBL" id="PRO72957.1"/>
    </source>
</evidence>
<keyword evidence="1" id="KW-1133">Transmembrane helix</keyword>
<dbReference type="Pfam" id="PF09851">
    <property type="entry name" value="SHOCT"/>
    <property type="match status" value="1"/>
</dbReference>
<protein>
    <recommendedName>
        <fullName evidence="2">SHOCT domain-containing protein</fullName>
    </recommendedName>
</protein>
<gene>
    <name evidence="3" type="ORF">C6Y40_14275</name>
</gene>
<evidence type="ECO:0000259" key="2">
    <source>
        <dbReference type="Pfam" id="PF09851"/>
    </source>
</evidence>
<keyword evidence="1" id="KW-0812">Transmembrane</keyword>
<dbReference type="EMBL" id="PVNP01000152">
    <property type="protein sequence ID" value="PRO72957.1"/>
    <property type="molecule type" value="Genomic_DNA"/>
</dbReference>
<dbReference type="InterPro" id="IPR018649">
    <property type="entry name" value="SHOCT"/>
</dbReference>
<name>A0A2S9V905_9ALTE</name>
<comment type="caution">
    <text evidence="3">The sequence shown here is derived from an EMBL/GenBank/DDBJ whole genome shotgun (WGS) entry which is preliminary data.</text>
</comment>
<keyword evidence="1" id="KW-0472">Membrane</keyword>
<feature type="transmembrane region" description="Helical" evidence="1">
    <location>
        <begin position="20"/>
        <end position="42"/>
    </location>
</feature>
<evidence type="ECO:0000313" key="4">
    <source>
        <dbReference type="Proteomes" id="UP000238949"/>
    </source>
</evidence>
<dbReference type="RefSeq" id="WP_105935177.1">
    <property type="nucleotide sequence ID" value="NZ_PVNP01000152.1"/>
</dbReference>
<dbReference type="Proteomes" id="UP000238949">
    <property type="component" value="Unassembled WGS sequence"/>
</dbReference>
<reference evidence="4" key="1">
    <citation type="journal article" date="2020" name="Int. J. Syst. Evol. Microbiol.">
        <title>Alteromonas alba sp. nov., a marine bacterium isolated from the seawater of the West Pacific Ocean.</title>
        <authorList>
            <person name="Sun C."/>
            <person name="Wu Y.-H."/>
            <person name="Xamxidin M."/>
            <person name="Cheng H."/>
            <person name="Xu X.-W."/>
        </authorList>
    </citation>
    <scope>NUCLEOTIDE SEQUENCE [LARGE SCALE GENOMIC DNA]</scope>
    <source>
        <strain evidence="4">190</strain>
    </source>
</reference>
<accession>A0A2S9V905</accession>